<gene>
    <name evidence="2" type="ORF">FQN60_013493</name>
</gene>
<dbReference type="AlphaFoldDB" id="A0A5J5CHR3"/>
<accession>A0A5J5CHR3</accession>
<organism evidence="2 3">
    <name type="scientific">Etheostoma spectabile</name>
    <name type="common">orangethroat darter</name>
    <dbReference type="NCBI Taxonomy" id="54343"/>
    <lineage>
        <taxon>Eukaryota</taxon>
        <taxon>Metazoa</taxon>
        <taxon>Chordata</taxon>
        <taxon>Craniata</taxon>
        <taxon>Vertebrata</taxon>
        <taxon>Euteleostomi</taxon>
        <taxon>Actinopterygii</taxon>
        <taxon>Neopterygii</taxon>
        <taxon>Teleostei</taxon>
        <taxon>Neoteleostei</taxon>
        <taxon>Acanthomorphata</taxon>
        <taxon>Eupercaria</taxon>
        <taxon>Perciformes</taxon>
        <taxon>Percoidei</taxon>
        <taxon>Percidae</taxon>
        <taxon>Etheostomatinae</taxon>
        <taxon>Etheostoma</taxon>
    </lineage>
</organism>
<dbReference type="EMBL" id="VOFY01000022">
    <property type="protein sequence ID" value="KAA8580535.1"/>
    <property type="molecule type" value="Genomic_DNA"/>
</dbReference>
<reference evidence="2 3" key="1">
    <citation type="submission" date="2019-08" db="EMBL/GenBank/DDBJ databases">
        <title>A chromosome-level genome assembly, high-density linkage maps, and genome scans reveal the genomic architecture of hybrid incompatibilities underlying speciation via character displacement in darters (Percidae: Etheostominae).</title>
        <authorList>
            <person name="Moran R.L."/>
            <person name="Catchen J.M."/>
            <person name="Fuller R.C."/>
        </authorList>
    </citation>
    <scope>NUCLEOTIDE SEQUENCE [LARGE SCALE GENOMIC DNA]</scope>
    <source>
        <strain evidence="2">EspeVRDwgs_2016</strain>
        <tissue evidence="2">Muscle</tissue>
    </source>
</reference>
<protein>
    <submittedName>
        <fullName evidence="2">Uncharacterized protein</fullName>
    </submittedName>
</protein>
<feature type="non-terminal residue" evidence="2">
    <location>
        <position position="173"/>
    </location>
</feature>
<evidence type="ECO:0000313" key="3">
    <source>
        <dbReference type="Proteomes" id="UP000327493"/>
    </source>
</evidence>
<comment type="caution">
    <text evidence="2">The sequence shown here is derived from an EMBL/GenBank/DDBJ whole genome shotgun (WGS) entry which is preliminary data.</text>
</comment>
<sequence length="173" mass="18621">MQPQLLHSALAKNLSPPPLTRPSLPEQNPSRVFNGRGLGVRACTVSGANQPSRAVSFLTVKKKSLSAVGVPPQMNWWCSETGGVTWICSQFKTHRLPLLSADWIPGEGPSNCSIPESGSSKQAPAEMRRAELWQAGRLLLSVRQRTIMTDEAKEGSKPGTSLTAPSILHLSVS</sequence>
<keyword evidence="3" id="KW-1185">Reference proteome</keyword>
<dbReference type="Proteomes" id="UP000327493">
    <property type="component" value="Chromosome 22"/>
</dbReference>
<name>A0A5J5CHR3_9PERO</name>
<proteinExistence type="predicted"/>
<feature type="region of interest" description="Disordered" evidence="1">
    <location>
        <begin position="11"/>
        <end position="31"/>
    </location>
</feature>
<evidence type="ECO:0000256" key="1">
    <source>
        <dbReference type="SAM" id="MobiDB-lite"/>
    </source>
</evidence>
<evidence type="ECO:0000313" key="2">
    <source>
        <dbReference type="EMBL" id="KAA8580535.1"/>
    </source>
</evidence>